<dbReference type="Pfam" id="PF01522">
    <property type="entry name" value="Polysacc_deac_1"/>
    <property type="match status" value="1"/>
</dbReference>
<keyword evidence="1" id="KW-0732">Signal</keyword>
<dbReference type="RefSeq" id="WP_308948327.1">
    <property type="nucleotide sequence ID" value="NZ_JARXHW010000003.1"/>
</dbReference>
<feature type="domain" description="NodB homology" evidence="2">
    <location>
        <begin position="65"/>
        <end position="166"/>
    </location>
</feature>
<dbReference type="Gene3D" id="3.20.20.370">
    <property type="entry name" value="Glycoside hydrolase/deacetylase"/>
    <property type="match status" value="1"/>
</dbReference>
<proteinExistence type="predicted"/>
<accession>A0ABU1AQ77</accession>
<protein>
    <submittedName>
        <fullName evidence="3">Polysaccharide deacetylase family protein</fullName>
    </submittedName>
</protein>
<dbReference type="EMBL" id="JARXHW010000003">
    <property type="protein sequence ID" value="MDQ8206296.1"/>
    <property type="molecule type" value="Genomic_DNA"/>
</dbReference>
<evidence type="ECO:0000256" key="1">
    <source>
        <dbReference type="SAM" id="SignalP"/>
    </source>
</evidence>
<evidence type="ECO:0000313" key="4">
    <source>
        <dbReference type="Proteomes" id="UP001225316"/>
    </source>
</evidence>
<name>A0ABU1AQ77_9BACT</name>
<comment type="caution">
    <text evidence="3">The sequence shown here is derived from an EMBL/GenBank/DDBJ whole genome shotgun (WGS) entry which is preliminary data.</text>
</comment>
<gene>
    <name evidence="3" type="ORF">QEH52_02170</name>
</gene>
<feature type="signal peptide" evidence="1">
    <location>
        <begin position="1"/>
        <end position="27"/>
    </location>
</feature>
<dbReference type="InterPro" id="IPR002509">
    <property type="entry name" value="NODB_dom"/>
</dbReference>
<reference evidence="3 4" key="1">
    <citation type="submission" date="2023-04" db="EMBL/GenBank/DDBJ databases">
        <title>A novel bacteria isolated from coastal sediment.</title>
        <authorList>
            <person name="Liu X.-J."/>
            <person name="Du Z.-J."/>
        </authorList>
    </citation>
    <scope>NUCLEOTIDE SEQUENCE [LARGE SCALE GENOMIC DNA]</scope>
    <source>
        <strain evidence="3 4">SDUM461003</strain>
    </source>
</reference>
<evidence type="ECO:0000313" key="3">
    <source>
        <dbReference type="EMBL" id="MDQ8206296.1"/>
    </source>
</evidence>
<organism evidence="3 4">
    <name type="scientific">Thalassobacterium maritimum</name>
    <dbReference type="NCBI Taxonomy" id="3041265"/>
    <lineage>
        <taxon>Bacteria</taxon>
        <taxon>Pseudomonadati</taxon>
        <taxon>Verrucomicrobiota</taxon>
        <taxon>Opitutia</taxon>
        <taxon>Puniceicoccales</taxon>
        <taxon>Coraliomargaritaceae</taxon>
        <taxon>Thalassobacterium</taxon>
    </lineage>
</organism>
<feature type="chain" id="PRO_5045685029" evidence="1">
    <location>
        <begin position="28"/>
        <end position="660"/>
    </location>
</feature>
<keyword evidence="4" id="KW-1185">Reference proteome</keyword>
<sequence length="660" mass="72675">MNRSLSFSLFRLLIIGGASLSAQVVTAEVISPNVGAMPVVEQRLVIAGPATEVEIAPVFGDKDWALTARWDDNNHNSLNMQKTMAAAGMKGTFYLNKSSGNTGREFARKLSEDGSSVGGHTENHNFLTHLSANRIFREIYFNRITREADTDRSINTFAFPFGRYKEEGAPMAFERITQAWLRSGYHHNVYVNFILKNPYMPSGFGSTGNQIYAGDRKIEPEKFHAQMNRIMDAPEEYKAKAPAISLGVHTWQPAAELVKFEALLLEYTQREDFWVCNQSELASYLLQVVQTKITPSSERSNEYELIRPTAAFAGDPIPLTLRLSGPKPDQVLLDGQPLEVAATADSMQWLVNLPYPAGKKGPSLVDWTSNGPGFAKVKRAEKFPDLDFKLSLNAAAGWDLSLENKGADVVTDLQIAVRLPLVYENGVSNHYVKTLPADDSLQLNIPAGSMSEDFSLRDGRLFAAAQIDFTYQGEEARIYAVYEGEVDPTPTASIRDLSLVAGPFSSDEIQADMLLPLSQLGAELTTLNDSPLGQWRAADPQWSQDFVRDRFITFSPDAAWKSAAAAHKRQPSQVLVAVEFLLENPAPLTIDSERSVALALVDGQVMPLQGGKTATLSAGLHRLLLCIDTEKKMSFSRGEPQRLTLSVNGQPLTDLKSPSN</sequence>
<dbReference type="InterPro" id="IPR011330">
    <property type="entry name" value="Glyco_hydro/deAcase_b/a-brl"/>
</dbReference>
<dbReference type="SUPFAM" id="SSF88713">
    <property type="entry name" value="Glycoside hydrolase/deacetylase"/>
    <property type="match status" value="1"/>
</dbReference>
<evidence type="ECO:0000259" key="2">
    <source>
        <dbReference type="Pfam" id="PF01522"/>
    </source>
</evidence>
<dbReference type="Proteomes" id="UP001225316">
    <property type="component" value="Unassembled WGS sequence"/>
</dbReference>